<dbReference type="AlphaFoldDB" id="A0A975T2H6"/>
<evidence type="ECO:0000256" key="1">
    <source>
        <dbReference type="SAM" id="MobiDB-lite"/>
    </source>
</evidence>
<gene>
    <name evidence="3" type="ORF">KRR39_08070</name>
</gene>
<proteinExistence type="predicted"/>
<accession>A0A975T2H6</accession>
<dbReference type="Proteomes" id="UP000683575">
    <property type="component" value="Chromosome"/>
</dbReference>
<keyword evidence="4" id="KW-1185">Reference proteome</keyword>
<evidence type="ECO:0000313" key="3">
    <source>
        <dbReference type="EMBL" id="QWZ09684.1"/>
    </source>
</evidence>
<protein>
    <submittedName>
        <fullName evidence="3">Thermonuclease family protein</fullName>
    </submittedName>
</protein>
<sequence>MRKTLLAVALAVIASVLVVTPAAEAVQPVRVIRWVDGDTVDTTRGTVRLIGVDTPERGKCGSAAATRLARASAPAGTVIELGNPTSVRHKDHYGRLLRYVNRGARDLSATQIYHGAWARYDSLDGYQHHPRQAKYRRLDAAHRNYCGHQNPGKTSTASKPASGGAVSAPVTPRGHNCPSFAPIKGNAPSMIYHRPGQAYYNITTPEDCFRNAASAEAAGYRAAKN</sequence>
<evidence type="ECO:0000256" key="2">
    <source>
        <dbReference type="SAM" id="SignalP"/>
    </source>
</evidence>
<dbReference type="RefSeq" id="WP_216941530.1">
    <property type="nucleotide sequence ID" value="NZ_CP077062.1"/>
</dbReference>
<keyword evidence="2" id="KW-0732">Signal</keyword>
<feature type="chain" id="PRO_5037494227" evidence="2">
    <location>
        <begin position="26"/>
        <end position="225"/>
    </location>
</feature>
<feature type="signal peptide" evidence="2">
    <location>
        <begin position="1"/>
        <end position="25"/>
    </location>
</feature>
<dbReference type="KEGG" id="nps:KRR39_08070"/>
<feature type="region of interest" description="Disordered" evidence="1">
    <location>
        <begin position="147"/>
        <end position="170"/>
    </location>
</feature>
<dbReference type="EMBL" id="CP077062">
    <property type="protein sequence ID" value="QWZ09684.1"/>
    <property type="molecule type" value="Genomic_DNA"/>
</dbReference>
<evidence type="ECO:0000313" key="4">
    <source>
        <dbReference type="Proteomes" id="UP000683575"/>
    </source>
</evidence>
<name>A0A975T2H6_9ACTN</name>
<reference evidence="3" key="1">
    <citation type="submission" date="2021-06" db="EMBL/GenBank/DDBJ databases">
        <title>Complete genome sequence of Nocardioides sp. G188.</title>
        <authorList>
            <person name="Im W.-T."/>
        </authorList>
    </citation>
    <scope>NUCLEOTIDE SEQUENCE</scope>
    <source>
        <strain evidence="3">G188</strain>
    </source>
</reference>
<organism evidence="3 4">
    <name type="scientific">Nocardioides panacis</name>
    <dbReference type="NCBI Taxonomy" id="2849501"/>
    <lineage>
        <taxon>Bacteria</taxon>
        <taxon>Bacillati</taxon>
        <taxon>Actinomycetota</taxon>
        <taxon>Actinomycetes</taxon>
        <taxon>Propionibacteriales</taxon>
        <taxon>Nocardioidaceae</taxon>
        <taxon>Nocardioides</taxon>
    </lineage>
</organism>